<accession>A0ABN9LHL1</accession>
<dbReference type="PANTHER" id="PTHR12552:SF2">
    <property type="entry name" value="OLIGOPHRENIN-1"/>
    <property type="match status" value="1"/>
</dbReference>
<dbReference type="Gene3D" id="1.10.555.10">
    <property type="entry name" value="Rho GTPase activation protein"/>
    <property type="match status" value="1"/>
</dbReference>
<dbReference type="InterPro" id="IPR047234">
    <property type="entry name" value="GRAF_fam"/>
</dbReference>
<comment type="caution">
    <text evidence="3">The sequence shown here is derived from an EMBL/GenBank/DDBJ whole genome shotgun (WGS) entry which is preliminary data.</text>
</comment>
<dbReference type="PROSITE" id="PS50238">
    <property type="entry name" value="RHOGAP"/>
    <property type="match status" value="1"/>
</dbReference>
<protein>
    <recommendedName>
        <fullName evidence="2">Rho-GAP domain-containing protein</fullName>
    </recommendedName>
</protein>
<dbReference type="InterPro" id="IPR008936">
    <property type="entry name" value="Rho_GTPase_activation_prot"/>
</dbReference>
<feature type="region of interest" description="Disordered" evidence="1">
    <location>
        <begin position="277"/>
        <end position="301"/>
    </location>
</feature>
<evidence type="ECO:0000313" key="3">
    <source>
        <dbReference type="EMBL" id="CAJ0941641.1"/>
    </source>
</evidence>
<evidence type="ECO:0000256" key="1">
    <source>
        <dbReference type="SAM" id="MobiDB-lite"/>
    </source>
</evidence>
<dbReference type="EMBL" id="CAUEEQ010019164">
    <property type="protein sequence ID" value="CAJ0941641.1"/>
    <property type="molecule type" value="Genomic_DNA"/>
</dbReference>
<feature type="domain" description="Rho-GAP" evidence="2">
    <location>
        <begin position="1"/>
        <end position="105"/>
    </location>
</feature>
<evidence type="ECO:0000259" key="2">
    <source>
        <dbReference type="PROSITE" id="PS50238"/>
    </source>
</evidence>
<name>A0ABN9LHL1_9NEOB</name>
<feature type="region of interest" description="Disordered" evidence="1">
    <location>
        <begin position="107"/>
        <end position="169"/>
    </location>
</feature>
<proteinExistence type="predicted"/>
<evidence type="ECO:0000313" key="4">
    <source>
        <dbReference type="Proteomes" id="UP001176940"/>
    </source>
</evidence>
<reference evidence="3" key="1">
    <citation type="submission" date="2023-07" db="EMBL/GenBank/DDBJ databases">
        <authorList>
            <person name="Stuckert A."/>
        </authorList>
    </citation>
    <scope>NUCLEOTIDE SEQUENCE</scope>
</reference>
<dbReference type="SUPFAM" id="SSF48350">
    <property type="entry name" value="GTPase activation domain, GAP"/>
    <property type="match status" value="1"/>
</dbReference>
<keyword evidence="4" id="KW-1185">Reference proteome</keyword>
<dbReference type="Proteomes" id="UP001176940">
    <property type="component" value="Unassembled WGS sequence"/>
</dbReference>
<sequence>MDIGTVIIAPEHGRWRSDHCSRTWTVGGAVIIAPEHGRFHDVTQCTLYCRVCEHSKENLMSPSNMGVIFGPTLMRAQEDTVAAMMNIKFQNIVVELLIDHCNKIFSGPPEDSTTPPVPPPRITPRTHKPITISKRPVRGRNALYLGQSEEDDGSIQNGNGVITGSDHPLPVQRKKLTSRADSQSPTDDCPEVDVAKMVSMMQDRGVKANTNHVNGDLPIYSVPNKASPVYAKKPLVRPREGERIPVIHGSLCHWSPDQHRSSTLPLLNSLGDCENISKVRSPGERPVISRPPVRPPDPPCRAALVPKAEPRTDVTSGVREDVPASVVASRTKFFEKASRPRGRTAADGLLTRPVHNFPPMEKRLSYVQRRVMDRIAQSCSMAGPRKDADGFSWVDKEYISQWALVNRIHTESLH</sequence>
<organism evidence="3 4">
    <name type="scientific">Ranitomeya imitator</name>
    <name type="common">mimic poison frog</name>
    <dbReference type="NCBI Taxonomy" id="111125"/>
    <lineage>
        <taxon>Eukaryota</taxon>
        <taxon>Metazoa</taxon>
        <taxon>Chordata</taxon>
        <taxon>Craniata</taxon>
        <taxon>Vertebrata</taxon>
        <taxon>Euteleostomi</taxon>
        <taxon>Amphibia</taxon>
        <taxon>Batrachia</taxon>
        <taxon>Anura</taxon>
        <taxon>Neobatrachia</taxon>
        <taxon>Hyloidea</taxon>
        <taxon>Dendrobatidae</taxon>
        <taxon>Dendrobatinae</taxon>
        <taxon>Ranitomeya</taxon>
    </lineage>
</organism>
<dbReference type="PANTHER" id="PTHR12552">
    <property type="entry name" value="OLIGOPHRENIN 1"/>
    <property type="match status" value="1"/>
</dbReference>
<dbReference type="InterPro" id="IPR000198">
    <property type="entry name" value="RhoGAP_dom"/>
</dbReference>
<gene>
    <name evidence="3" type="ORF">RIMI_LOCUS9300943</name>
</gene>